<evidence type="ECO:0000256" key="2">
    <source>
        <dbReference type="SAM" id="SignalP"/>
    </source>
</evidence>
<accession>A0A1G4VXB2</accession>
<dbReference type="eggNOG" id="COG2356">
    <property type="taxonomic scope" value="Bacteria"/>
</dbReference>
<dbReference type="STRING" id="329186.SAMN02927925_01954"/>
<evidence type="ECO:0000313" key="4">
    <source>
        <dbReference type="EMBL" id="SCX13413.1"/>
    </source>
</evidence>
<organism evidence="4 5">
    <name type="scientific">Flavobacterium saliperosum</name>
    <dbReference type="NCBI Taxonomy" id="329186"/>
    <lineage>
        <taxon>Bacteria</taxon>
        <taxon>Pseudomonadati</taxon>
        <taxon>Bacteroidota</taxon>
        <taxon>Flavobacteriia</taxon>
        <taxon>Flavobacteriales</taxon>
        <taxon>Flavobacteriaceae</taxon>
        <taxon>Flavobacterium</taxon>
    </lineage>
</organism>
<dbReference type="Pfam" id="PF18962">
    <property type="entry name" value="Por_Secre_tail"/>
    <property type="match status" value="1"/>
</dbReference>
<dbReference type="EMBL" id="FMTY01000004">
    <property type="protein sequence ID" value="SCX13413.1"/>
    <property type="molecule type" value="Genomic_DNA"/>
</dbReference>
<dbReference type="AlphaFoldDB" id="A0A1G4VXB2"/>
<keyword evidence="1 2" id="KW-0732">Signal</keyword>
<feature type="chain" id="PRO_5010245112" evidence="2">
    <location>
        <begin position="19"/>
        <end position="350"/>
    </location>
</feature>
<protein>
    <submittedName>
        <fullName evidence="4">Por secretion system C-terminal sorting domain-containing protein</fullName>
    </submittedName>
</protein>
<reference evidence="4 5" key="1">
    <citation type="submission" date="2016-10" db="EMBL/GenBank/DDBJ databases">
        <authorList>
            <person name="de Groot N.N."/>
        </authorList>
    </citation>
    <scope>NUCLEOTIDE SEQUENCE [LARGE SCALE GENOMIC DNA]</scope>
    <source>
        <strain evidence="4 5">CGMCC 1.3801</strain>
    </source>
</reference>
<name>A0A1G4VXB2_9FLAO</name>
<evidence type="ECO:0000313" key="5">
    <source>
        <dbReference type="Proteomes" id="UP000182124"/>
    </source>
</evidence>
<gene>
    <name evidence="4" type="ORF">SAMN02927925_01954</name>
</gene>
<feature type="domain" description="Secretion system C-terminal sorting" evidence="3">
    <location>
        <begin position="280"/>
        <end position="349"/>
    </location>
</feature>
<dbReference type="Proteomes" id="UP000182124">
    <property type="component" value="Unassembled WGS sequence"/>
</dbReference>
<evidence type="ECO:0000256" key="1">
    <source>
        <dbReference type="ARBA" id="ARBA00022729"/>
    </source>
</evidence>
<evidence type="ECO:0000259" key="3">
    <source>
        <dbReference type="Pfam" id="PF18962"/>
    </source>
</evidence>
<dbReference type="InterPro" id="IPR026444">
    <property type="entry name" value="Secre_tail"/>
</dbReference>
<dbReference type="NCBIfam" id="TIGR04183">
    <property type="entry name" value="Por_Secre_tail"/>
    <property type="match status" value="1"/>
</dbReference>
<sequence>MRKIYILLLVLTSSLSFAQTLIYEGFDFPAGSNVGGTATTNDGVINNNWATHSTSNASPIEVISGNLSYAGIAPSTGNKILLPGSNATTPRDINRGFTTTTTTLYYSALINIIDNTQLSTATTLTGTNSYFMSFGNSSGASVNQLAGRLAAVSTNSGANYQLLIQNNSSGSTPPYTANPVDLTYGTTYLVVVKVEKAVDNSTTATLWVNPSSLGGAEPAGGIVNNAGTSTSFNGFASITLRNASATPKVEIDEIKVGTTYADVTSLVLGVKENNIAGLKVYPNPVVDGKLFISSDLNSERNITIYDVTGKQVFNTTTSSELVNVSSLNAGVYVVKIIEEGKTATRKLVIK</sequence>
<feature type="signal peptide" evidence="2">
    <location>
        <begin position="1"/>
        <end position="18"/>
    </location>
</feature>
<dbReference type="RefSeq" id="WP_023576067.1">
    <property type="nucleotide sequence ID" value="NZ_CBCSBQ010000001.1"/>
</dbReference>
<proteinExistence type="predicted"/>